<feature type="domain" description="Ketoreductase" evidence="3">
    <location>
        <begin position="11"/>
        <end position="194"/>
    </location>
</feature>
<protein>
    <submittedName>
        <fullName evidence="4">NAD(P)-dependent dehydrogenase, short-chain alcohol dehydrogenase family</fullName>
    </submittedName>
</protein>
<dbReference type="PROSITE" id="PS00061">
    <property type="entry name" value="ADH_SHORT"/>
    <property type="match status" value="1"/>
</dbReference>
<dbReference type="PANTHER" id="PTHR42760:SF115">
    <property type="entry name" value="3-OXOACYL-[ACYL-CARRIER-PROTEIN] REDUCTASE FABG"/>
    <property type="match status" value="1"/>
</dbReference>
<name>A0A1M6LBT8_9BACL</name>
<dbReference type="AlphaFoldDB" id="A0A1M6LBT8"/>
<dbReference type="Gene3D" id="3.40.50.720">
    <property type="entry name" value="NAD(P)-binding Rossmann-like Domain"/>
    <property type="match status" value="1"/>
</dbReference>
<gene>
    <name evidence="4" type="ORF">SAMN05443507_102157</name>
</gene>
<evidence type="ECO:0000259" key="3">
    <source>
        <dbReference type="SMART" id="SM00822"/>
    </source>
</evidence>
<accession>A0A1M6LBT8</accession>
<dbReference type="FunFam" id="3.40.50.720:FF:000084">
    <property type="entry name" value="Short-chain dehydrogenase reductase"/>
    <property type="match status" value="1"/>
</dbReference>
<dbReference type="InterPro" id="IPR002347">
    <property type="entry name" value="SDR_fam"/>
</dbReference>
<evidence type="ECO:0000313" key="4">
    <source>
        <dbReference type="EMBL" id="SHJ68612.1"/>
    </source>
</evidence>
<dbReference type="PANTHER" id="PTHR42760">
    <property type="entry name" value="SHORT-CHAIN DEHYDROGENASES/REDUCTASES FAMILY MEMBER"/>
    <property type="match status" value="1"/>
</dbReference>
<proteinExistence type="inferred from homology"/>
<dbReference type="Pfam" id="PF13561">
    <property type="entry name" value="adh_short_C2"/>
    <property type="match status" value="1"/>
</dbReference>
<dbReference type="GO" id="GO:0008206">
    <property type="term" value="P:bile acid metabolic process"/>
    <property type="evidence" value="ECO:0007669"/>
    <property type="project" value="UniProtKB-ARBA"/>
</dbReference>
<reference evidence="5" key="1">
    <citation type="submission" date="2016-11" db="EMBL/GenBank/DDBJ databases">
        <authorList>
            <person name="Varghese N."/>
            <person name="Submissions S."/>
        </authorList>
    </citation>
    <scope>NUCLEOTIDE SEQUENCE [LARGE SCALE GENOMIC DNA]</scope>
    <source>
        <strain evidence="5">USBA-503</strain>
    </source>
</reference>
<dbReference type="EMBL" id="FRAF01000002">
    <property type="protein sequence ID" value="SHJ68612.1"/>
    <property type="molecule type" value="Genomic_DNA"/>
</dbReference>
<keyword evidence="2" id="KW-0560">Oxidoreductase</keyword>
<dbReference type="PRINTS" id="PR00081">
    <property type="entry name" value="GDHRDH"/>
</dbReference>
<dbReference type="InterPro" id="IPR057326">
    <property type="entry name" value="KR_dom"/>
</dbReference>
<comment type="similarity">
    <text evidence="1">Belongs to the short-chain dehydrogenases/reductases (SDR) family.</text>
</comment>
<organism evidence="4 5">
    <name type="scientific">Alicyclobacillus tolerans</name>
    <dbReference type="NCBI Taxonomy" id="90970"/>
    <lineage>
        <taxon>Bacteria</taxon>
        <taxon>Bacillati</taxon>
        <taxon>Bacillota</taxon>
        <taxon>Bacilli</taxon>
        <taxon>Bacillales</taxon>
        <taxon>Alicyclobacillaceae</taxon>
        <taxon>Alicyclobacillus</taxon>
    </lineage>
</organism>
<dbReference type="STRING" id="1830138.SAMN05443507_102157"/>
<dbReference type="GO" id="GO:0016616">
    <property type="term" value="F:oxidoreductase activity, acting on the CH-OH group of donors, NAD or NADP as acceptor"/>
    <property type="evidence" value="ECO:0007669"/>
    <property type="project" value="TreeGrafter"/>
</dbReference>
<evidence type="ECO:0000256" key="1">
    <source>
        <dbReference type="ARBA" id="ARBA00006484"/>
    </source>
</evidence>
<sequence>MDQTCFSLQNKRILVTGASRGIGRALAVGLSEFGANLVLMGRDSNALSETETLIRQSAPHAEVEKIICDIRDLEQLSLQLDQICQTGQIHGLVNNAGMNIRKPALDVTPETWQAVLDTDLSGAFFVAQSVGRAMLRQGGGSIVNISSVGGHVALRTGVAYAAAKAGVIQMTKVLALEWSGQGVRVNGIGPWYFRTPLTEHLLNDENYYSEIIARTPMRRVGELHELIGPTVFLLSEASSYVTGQTLFVDGGMTIYGF</sequence>
<dbReference type="InterPro" id="IPR036291">
    <property type="entry name" value="NAD(P)-bd_dom_sf"/>
</dbReference>
<dbReference type="Proteomes" id="UP000184016">
    <property type="component" value="Unassembled WGS sequence"/>
</dbReference>
<dbReference type="RefSeq" id="WP_072872904.1">
    <property type="nucleotide sequence ID" value="NZ_FRAF01000002.1"/>
</dbReference>
<dbReference type="OrthoDB" id="125587at2"/>
<evidence type="ECO:0000313" key="5">
    <source>
        <dbReference type="Proteomes" id="UP000184016"/>
    </source>
</evidence>
<dbReference type="InterPro" id="IPR020904">
    <property type="entry name" value="Sc_DH/Rdtase_CS"/>
</dbReference>
<keyword evidence="5" id="KW-1185">Reference proteome</keyword>
<dbReference type="PRINTS" id="PR00080">
    <property type="entry name" value="SDRFAMILY"/>
</dbReference>
<dbReference type="SUPFAM" id="SSF51735">
    <property type="entry name" value="NAD(P)-binding Rossmann-fold domains"/>
    <property type="match status" value="1"/>
</dbReference>
<evidence type="ECO:0000256" key="2">
    <source>
        <dbReference type="ARBA" id="ARBA00023002"/>
    </source>
</evidence>
<dbReference type="SMART" id="SM00822">
    <property type="entry name" value="PKS_KR"/>
    <property type="match status" value="1"/>
</dbReference>